<organism evidence="1">
    <name type="scientific">Picea glauca</name>
    <name type="common">White spruce</name>
    <name type="synonym">Pinus glauca</name>
    <dbReference type="NCBI Taxonomy" id="3330"/>
    <lineage>
        <taxon>Eukaryota</taxon>
        <taxon>Viridiplantae</taxon>
        <taxon>Streptophyta</taxon>
        <taxon>Embryophyta</taxon>
        <taxon>Tracheophyta</taxon>
        <taxon>Spermatophyta</taxon>
        <taxon>Pinopsida</taxon>
        <taxon>Pinidae</taxon>
        <taxon>Conifers I</taxon>
        <taxon>Pinales</taxon>
        <taxon>Pinaceae</taxon>
        <taxon>Picea</taxon>
    </lineage>
</organism>
<dbReference type="EMBL" id="LKAM01000010">
    <property type="protein sequence ID" value="KUM46740.1"/>
    <property type="molecule type" value="Genomic_DNA"/>
</dbReference>
<comment type="caution">
    <text evidence="1">The sequence shown here is derived from an EMBL/GenBank/DDBJ whole genome shotgun (WGS) entry which is preliminary data.</text>
</comment>
<reference evidence="1" key="1">
    <citation type="journal article" date="2015" name="Genome Biol. Evol.">
        <title>Organellar Genomes of White Spruce (Picea glauca): Assembly and Annotation.</title>
        <authorList>
            <person name="Jackman S.D."/>
            <person name="Warren R.L."/>
            <person name="Gibb E.A."/>
            <person name="Vandervalk B.P."/>
            <person name="Mohamadi H."/>
            <person name="Chu J."/>
            <person name="Raymond A."/>
            <person name="Pleasance S."/>
            <person name="Coope R."/>
            <person name="Wildung M.R."/>
            <person name="Ritland C.E."/>
            <person name="Bousquet J."/>
            <person name="Jones S.J."/>
            <person name="Bohlmann J."/>
            <person name="Birol I."/>
        </authorList>
    </citation>
    <scope>NUCLEOTIDE SEQUENCE [LARGE SCALE GENOMIC DNA]</scope>
    <source>
        <tissue evidence="1">Flushing bud</tissue>
    </source>
</reference>
<dbReference type="AlphaFoldDB" id="A0A101LWQ0"/>
<geneLocation type="mitochondrion" evidence="1"/>
<name>A0A101LWQ0_PICGL</name>
<gene>
    <name evidence="1" type="ORF">ABT39_MTgene1420</name>
</gene>
<sequence>MATLSYGLVNIKHSVFPTCVSYPTYSQRLRGDGPSDAPVGKDADSNAASIAEYAGSLLALMLAPRPLGRDA</sequence>
<evidence type="ECO:0000313" key="1">
    <source>
        <dbReference type="EMBL" id="KUM46740.1"/>
    </source>
</evidence>
<keyword evidence="1" id="KW-0496">Mitochondrion</keyword>
<protein>
    <submittedName>
        <fullName evidence="1">Uncharacterized protein</fullName>
    </submittedName>
</protein>
<proteinExistence type="predicted"/>
<accession>A0A101LWQ0</accession>